<organism evidence="2 3">
    <name type="scientific">Promicromonospora aerolata</name>
    <dbReference type="NCBI Taxonomy" id="195749"/>
    <lineage>
        <taxon>Bacteria</taxon>
        <taxon>Bacillati</taxon>
        <taxon>Actinomycetota</taxon>
        <taxon>Actinomycetes</taxon>
        <taxon>Micrococcales</taxon>
        <taxon>Promicromonosporaceae</taxon>
        <taxon>Promicromonospora</taxon>
    </lineage>
</organism>
<keyword evidence="3" id="KW-1185">Reference proteome</keyword>
<comment type="caution">
    <text evidence="2">The sequence shown here is derived from an EMBL/GenBank/DDBJ whole genome shotgun (WGS) entry which is preliminary data.</text>
</comment>
<sequence>MLTVHVASSVGWIGAIVAYIALNMPVYFSNDEEAVRAACLMMEPVLRYALIPLAAVALVTGIVQALGTPWGLLRHYWVTISLVLTAFAFVILVLHLPAVEAMAAVAADPMADTGQLGGDLFHAVGGLVVLLVPLVLNIYKPRGMTRYGWRRAQDRHTASPRA</sequence>
<dbReference type="RefSeq" id="WP_377199072.1">
    <property type="nucleotide sequence ID" value="NZ_JBHUHF010000001.1"/>
</dbReference>
<keyword evidence="1" id="KW-0812">Transmembrane</keyword>
<feature type="transmembrane region" description="Helical" evidence="1">
    <location>
        <begin position="76"/>
        <end position="99"/>
    </location>
</feature>
<accession>A0ABW4VAP9</accession>
<proteinExistence type="predicted"/>
<gene>
    <name evidence="2" type="ORF">ACFSL2_17555</name>
</gene>
<evidence type="ECO:0000256" key="1">
    <source>
        <dbReference type="SAM" id="Phobius"/>
    </source>
</evidence>
<dbReference type="EMBL" id="JBHUHF010000001">
    <property type="protein sequence ID" value="MFD2027322.1"/>
    <property type="molecule type" value="Genomic_DNA"/>
</dbReference>
<feature type="transmembrane region" description="Helical" evidence="1">
    <location>
        <begin position="49"/>
        <end position="70"/>
    </location>
</feature>
<feature type="transmembrane region" description="Helical" evidence="1">
    <location>
        <begin position="120"/>
        <end position="139"/>
    </location>
</feature>
<name>A0ABW4VAP9_9MICO</name>
<keyword evidence="1" id="KW-1133">Transmembrane helix</keyword>
<keyword evidence="1" id="KW-0472">Membrane</keyword>
<dbReference type="Proteomes" id="UP001597338">
    <property type="component" value="Unassembled WGS sequence"/>
</dbReference>
<evidence type="ECO:0000313" key="3">
    <source>
        <dbReference type="Proteomes" id="UP001597338"/>
    </source>
</evidence>
<feature type="transmembrane region" description="Helical" evidence="1">
    <location>
        <begin position="6"/>
        <end position="28"/>
    </location>
</feature>
<protein>
    <submittedName>
        <fullName evidence="2">DUF2269 domain-containing protein</fullName>
    </submittedName>
</protein>
<evidence type="ECO:0000313" key="2">
    <source>
        <dbReference type="EMBL" id="MFD2027322.1"/>
    </source>
</evidence>
<reference evidence="3" key="1">
    <citation type="journal article" date="2019" name="Int. J. Syst. Evol. Microbiol.">
        <title>The Global Catalogue of Microorganisms (GCM) 10K type strain sequencing project: providing services to taxonomists for standard genome sequencing and annotation.</title>
        <authorList>
            <consortium name="The Broad Institute Genomics Platform"/>
            <consortium name="The Broad Institute Genome Sequencing Center for Infectious Disease"/>
            <person name="Wu L."/>
            <person name="Ma J."/>
        </authorList>
    </citation>
    <scope>NUCLEOTIDE SEQUENCE [LARGE SCALE GENOMIC DNA]</scope>
    <source>
        <strain evidence="3">CCM 7043</strain>
    </source>
</reference>